<protein>
    <submittedName>
        <fullName evidence="2">Uncharacterized protein</fullName>
    </submittedName>
</protein>
<sequence>MPAVIVVFEEESEFPLSLIEELGRSRLLRSLYFNGISNQRSSARPSPRVHPPTENHETANDFQRGSSTPALYMRADGLERVGLEDGGGLITAGESSDMLYSKVSPSDAEEELISASTSDSRGCKILFSNRGRTSIGRSSVSTEVGLVVSKGFNTD</sequence>
<evidence type="ECO:0000256" key="1">
    <source>
        <dbReference type="SAM" id="MobiDB-lite"/>
    </source>
</evidence>
<dbReference type="AlphaFoldDB" id="A0A4Y2KVA8"/>
<reference evidence="2 3" key="1">
    <citation type="journal article" date="2019" name="Sci. Rep.">
        <title>Orb-weaving spider Araneus ventricosus genome elucidates the spidroin gene catalogue.</title>
        <authorList>
            <person name="Kono N."/>
            <person name="Nakamura H."/>
            <person name="Ohtoshi R."/>
            <person name="Moran D.A.P."/>
            <person name="Shinohara A."/>
            <person name="Yoshida Y."/>
            <person name="Fujiwara M."/>
            <person name="Mori M."/>
            <person name="Tomita M."/>
            <person name="Arakawa K."/>
        </authorList>
    </citation>
    <scope>NUCLEOTIDE SEQUENCE [LARGE SCALE GENOMIC DNA]</scope>
</reference>
<organism evidence="2 3">
    <name type="scientific">Araneus ventricosus</name>
    <name type="common">Orbweaver spider</name>
    <name type="synonym">Epeira ventricosa</name>
    <dbReference type="NCBI Taxonomy" id="182803"/>
    <lineage>
        <taxon>Eukaryota</taxon>
        <taxon>Metazoa</taxon>
        <taxon>Ecdysozoa</taxon>
        <taxon>Arthropoda</taxon>
        <taxon>Chelicerata</taxon>
        <taxon>Arachnida</taxon>
        <taxon>Araneae</taxon>
        <taxon>Araneomorphae</taxon>
        <taxon>Entelegynae</taxon>
        <taxon>Araneoidea</taxon>
        <taxon>Araneidae</taxon>
        <taxon>Araneus</taxon>
    </lineage>
</organism>
<proteinExistence type="predicted"/>
<feature type="region of interest" description="Disordered" evidence="1">
    <location>
        <begin position="39"/>
        <end position="64"/>
    </location>
</feature>
<name>A0A4Y2KVA8_ARAVE</name>
<dbReference type="Proteomes" id="UP000499080">
    <property type="component" value="Unassembled WGS sequence"/>
</dbReference>
<keyword evidence="3" id="KW-1185">Reference proteome</keyword>
<gene>
    <name evidence="2" type="ORF">AVEN_105370_1</name>
</gene>
<evidence type="ECO:0000313" key="2">
    <source>
        <dbReference type="EMBL" id="GBN06245.1"/>
    </source>
</evidence>
<evidence type="ECO:0000313" key="3">
    <source>
        <dbReference type="Proteomes" id="UP000499080"/>
    </source>
</evidence>
<comment type="caution">
    <text evidence="2">The sequence shown here is derived from an EMBL/GenBank/DDBJ whole genome shotgun (WGS) entry which is preliminary data.</text>
</comment>
<dbReference type="EMBL" id="BGPR01005044">
    <property type="protein sequence ID" value="GBN06245.1"/>
    <property type="molecule type" value="Genomic_DNA"/>
</dbReference>
<accession>A0A4Y2KVA8</accession>